<protein>
    <submittedName>
        <fullName evidence="17">Uncharacterized protein</fullName>
    </submittedName>
</protein>
<keyword evidence="8" id="KW-0472">Membrane</keyword>
<keyword evidence="3" id="KW-0813">Transport</keyword>
<comment type="catalytic activity">
    <reaction evidence="9">
        <text>cis-aconitate(in) + citrate(out) = cis-aconitate(out) + citrate(in)</text>
        <dbReference type="Rhea" id="RHEA:72475"/>
        <dbReference type="ChEBI" id="CHEBI:16383"/>
        <dbReference type="ChEBI" id="CHEBI:16947"/>
    </reaction>
</comment>
<evidence type="ECO:0000256" key="10">
    <source>
        <dbReference type="ARBA" id="ARBA00036264"/>
    </source>
</evidence>
<keyword evidence="4" id="KW-0812">Transmembrane</keyword>
<evidence type="ECO:0000256" key="5">
    <source>
        <dbReference type="ARBA" id="ARBA00022737"/>
    </source>
</evidence>
<evidence type="ECO:0000256" key="6">
    <source>
        <dbReference type="ARBA" id="ARBA00022989"/>
    </source>
</evidence>
<comment type="catalytic activity">
    <reaction evidence="14">
        <text>trans-aconitate(in) + citrate(out) = trans-aconitate(out) + citrate(in)</text>
        <dbReference type="Rhea" id="RHEA:72479"/>
        <dbReference type="ChEBI" id="CHEBI:15708"/>
        <dbReference type="ChEBI" id="CHEBI:16947"/>
    </reaction>
</comment>
<comment type="similarity">
    <text evidence="2">Belongs to the mitochondrial carrier (TC 2.A.29) family.</text>
</comment>
<evidence type="ECO:0000256" key="7">
    <source>
        <dbReference type="ARBA" id="ARBA00023128"/>
    </source>
</evidence>
<dbReference type="InterPro" id="IPR049563">
    <property type="entry name" value="TXTP-like"/>
</dbReference>
<dbReference type="Gene3D" id="1.50.40.10">
    <property type="entry name" value="Mitochondrial carrier domain"/>
    <property type="match status" value="1"/>
</dbReference>
<evidence type="ECO:0000256" key="9">
    <source>
        <dbReference type="ARBA" id="ARBA00036042"/>
    </source>
</evidence>
<dbReference type="PANTHER" id="PTHR45788">
    <property type="entry name" value="SUCCINATE/FUMARATE MITOCHONDRIAL TRANSPORTER-RELATED"/>
    <property type="match status" value="1"/>
</dbReference>
<accession>A0ABV0S1K7</accession>
<evidence type="ECO:0000256" key="1">
    <source>
        <dbReference type="ARBA" id="ARBA00004225"/>
    </source>
</evidence>
<organism evidence="17 18">
    <name type="scientific">Xenoophorus captivus</name>
    <dbReference type="NCBI Taxonomy" id="1517983"/>
    <lineage>
        <taxon>Eukaryota</taxon>
        <taxon>Metazoa</taxon>
        <taxon>Chordata</taxon>
        <taxon>Craniata</taxon>
        <taxon>Vertebrata</taxon>
        <taxon>Euteleostomi</taxon>
        <taxon>Actinopterygii</taxon>
        <taxon>Neopterygii</taxon>
        <taxon>Teleostei</taxon>
        <taxon>Neoteleostei</taxon>
        <taxon>Acanthomorphata</taxon>
        <taxon>Ovalentaria</taxon>
        <taxon>Atherinomorphae</taxon>
        <taxon>Cyprinodontiformes</taxon>
        <taxon>Goodeidae</taxon>
        <taxon>Xenoophorus</taxon>
    </lineage>
</organism>
<proteinExistence type="inferred from homology"/>
<comment type="catalytic activity">
    <reaction evidence="11">
        <text>citrate(out) + (S)-malate(in) = citrate(in) + (S)-malate(out)</text>
        <dbReference type="Rhea" id="RHEA:72483"/>
        <dbReference type="ChEBI" id="CHEBI:15589"/>
        <dbReference type="ChEBI" id="CHEBI:16947"/>
    </reaction>
</comment>
<evidence type="ECO:0000313" key="18">
    <source>
        <dbReference type="Proteomes" id="UP001434883"/>
    </source>
</evidence>
<gene>
    <name evidence="17" type="ORF">XENOCAPTIV_002736</name>
</gene>
<evidence type="ECO:0000256" key="3">
    <source>
        <dbReference type="ARBA" id="ARBA00022448"/>
    </source>
</evidence>
<keyword evidence="6" id="KW-1133">Transmembrane helix</keyword>
<evidence type="ECO:0000256" key="14">
    <source>
        <dbReference type="ARBA" id="ARBA00048949"/>
    </source>
</evidence>
<evidence type="ECO:0000313" key="17">
    <source>
        <dbReference type="EMBL" id="MEQ2214359.1"/>
    </source>
</evidence>
<dbReference type="Pfam" id="PF00153">
    <property type="entry name" value="Mito_carr"/>
    <property type="match status" value="1"/>
</dbReference>
<comment type="catalytic activity">
    <reaction evidence="12">
        <text>D-threo-isocitrate(in) + citrate(out) = D-threo-isocitrate(out) + citrate(in)</text>
        <dbReference type="Rhea" id="RHEA:72471"/>
        <dbReference type="ChEBI" id="CHEBI:15562"/>
        <dbReference type="ChEBI" id="CHEBI:16947"/>
    </reaction>
</comment>
<comment type="subcellular location">
    <subcellularLocation>
        <location evidence="1">Mitochondrion membrane</location>
        <topology evidence="1">Multi-pass membrane protein</topology>
    </subcellularLocation>
</comment>
<comment type="catalytic activity">
    <reaction evidence="15">
        <text>phosphoenolpyruvate(in) + citrate(out) = phosphoenolpyruvate(out) + citrate(in)</text>
        <dbReference type="Rhea" id="RHEA:72487"/>
        <dbReference type="ChEBI" id="CHEBI:16947"/>
        <dbReference type="ChEBI" id="CHEBI:58702"/>
    </reaction>
</comment>
<reference evidence="17 18" key="1">
    <citation type="submission" date="2021-06" db="EMBL/GenBank/DDBJ databases">
        <authorList>
            <person name="Palmer J.M."/>
        </authorList>
    </citation>
    <scope>NUCLEOTIDE SEQUENCE [LARGE SCALE GENOMIC DNA]</scope>
    <source>
        <strain evidence="17 18">XC_2019</strain>
        <tissue evidence="17">Muscle</tissue>
    </source>
</reference>
<evidence type="ECO:0000256" key="12">
    <source>
        <dbReference type="ARBA" id="ARBA00047569"/>
    </source>
</evidence>
<evidence type="ECO:0000256" key="8">
    <source>
        <dbReference type="ARBA" id="ARBA00023136"/>
    </source>
</evidence>
<comment type="caution">
    <text evidence="17">The sequence shown here is derived from an EMBL/GenBank/DDBJ whole genome shotgun (WGS) entry which is preliminary data.</text>
</comment>
<evidence type="ECO:0000256" key="2">
    <source>
        <dbReference type="ARBA" id="ARBA00006375"/>
    </source>
</evidence>
<comment type="catalytic activity">
    <reaction evidence="10">
        <text>citrate(out) + succinate(in) = citrate(in) + succinate(out)</text>
        <dbReference type="Rhea" id="RHEA:28835"/>
        <dbReference type="ChEBI" id="CHEBI:16947"/>
        <dbReference type="ChEBI" id="CHEBI:30031"/>
    </reaction>
</comment>
<evidence type="ECO:0000256" key="4">
    <source>
        <dbReference type="ARBA" id="ARBA00022692"/>
    </source>
</evidence>
<keyword evidence="7" id="KW-0496">Mitochondrion</keyword>
<keyword evidence="18" id="KW-1185">Reference proteome</keyword>
<dbReference type="PANTHER" id="PTHR45788:SF7">
    <property type="entry name" value="TRICARBOXYLATE TRANSPORT PROTEIN A, MITOCHONDRIAL"/>
    <property type="match status" value="1"/>
</dbReference>
<evidence type="ECO:0000256" key="11">
    <source>
        <dbReference type="ARBA" id="ARBA00036668"/>
    </source>
</evidence>
<comment type="catalytic activity">
    <reaction evidence="13">
        <text>maleate(in) + citrate(out) = maleate(out) + citrate(in)</text>
        <dbReference type="Rhea" id="RHEA:72491"/>
        <dbReference type="ChEBI" id="CHEBI:16947"/>
        <dbReference type="ChEBI" id="CHEBI:30780"/>
    </reaction>
</comment>
<evidence type="ECO:0000256" key="16">
    <source>
        <dbReference type="ARBA" id="ARBA00093390"/>
    </source>
</evidence>
<comment type="function">
    <text evidence="16">Mitochondrial electroneutral antiporter that exports citrate from the mitochondria into the cytosol in exchange for malate. Also able to mediate the exchange of citrate for isocitrate, phosphoenolpyruvate, cis-aconitate and to a lesser extent trans-aconitate, maleate and succinate. In the cytoplasm, citrate plays important roles in fatty acid and sterol synthesis, regulation of glycolysis, protein acetylation, and other physiopathological processes.</text>
</comment>
<sequence>MSSLPKPFSVCEGPCESCAVRRQGLSSALHQRLQSPLLGASASTGLVSLRDHRRLCEGGIAGAIEICITFPTEYVKTQLQLDERANPPRYRGIGRSLGHYGLSQWAGKSPCAGIVLVLSLHACSWFGTFEMLSNPMRDHTGRLDNKRSLLCGLGAGIAEAVLIVCPMETLKAIRFYVMNALRNWYKVQFSRLNAPEQMMRHLFINIFGYQDLLETAMKRKVLFYNEEQQGIIN</sequence>
<dbReference type="InterPro" id="IPR018108">
    <property type="entry name" value="MCP_transmembrane"/>
</dbReference>
<dbReference type="SUPFAM" id="SSF103506">
    <property type="entry name" value="Mitochondrial carrier"/>
    <property type="match status" value="1"/>
</dbReference>
<keyword evidence="5" id="KW-0677">Repeat</keyword>
<evidence type="ECO:0000256" key="15">
    <source>
        <dbReference type="ARBA" id="ARBA00049256"/>
    </source>
</evidence>
<dbReference type="Proteomes" id="UP001434883">
    <property type="component" value="Unassembled WGS sequence"/>
</dbReference>
<dbReference type="EMBL" id="JAHRIN010067346">
    <property type="protein sequence ID" value="MEQ2214359.1"/>
    <property type="molecule type" value="Genomic_DNA"/>
</dbReference>
<name>A0ABV0S1K7_9TELE</name>
<dbReference type="InterPro" id="IPR023395">
    <property type="entry name" value="MCP_dom_sf"/>
</dbReference>
<evidence type="ECO:0000256" key="13">
    <source>
        <dbReference type="ARBA" id="ARBA00048440"/>
    </source>
</evidence>